<evidence type="ECO:0008006" key="5">
    <source>
        <dbReference type="Google" id="ProtNLM"/>
    </source>
</evidence>
<keyword evidence="4" id="KW-1185">Reference proteome</keyword>
<evidence type="ECO:0000256" key="2">
    <source>
        <dbReference type="SAM" id="SignalP"/>
    </source>
</evidence>
<keyword evidence="2" id="KW-0732">Signal</keyword>
<proteinExistence type="predicted"/>
<gene>
    <name evidence="3" type="ORF">MJ923_19155</name>
</gene>
<dbReference type="RefSeq" id="WP_126166733.1">
    <property type="nucleotide sequence ID" value="NZ_JAKUDL010000010.1"/>
</dbReference>
<evidence type="ECO:0000313" key="3">
    <source>
        <dbReference type="EMBL" id="MCH4296429.1"/>
    </source>
</evidence>
<dbReference type="EMBL" id="JAKUDL010000010">
    <property type="protein sequence ID" value="MCH4296429.1"/>
    <property type="molecule type" value="Genomic_DNA"/>
</dbReference>
<dbReference type="AlphaFoldDB" id="A0AAJ1BM34"/>
<reference evidence="3 4" key="1">
    <citation type="submission" date="2022-02" db="EMBL/GenBank/DDBJ databases">
        <title>The genome sequence of Shewanella sp. 3B26.</title>
        <authorList>
            <person name="Du J."/>
        </authorList>
    </citation>
    <scope>NUCLEOTIDE SEQUENCE [LARGE SCALE GENOMIC DNA]</scope>
    <source>
        <strain evidence="3 4">3B26</strain>
    </source>
</reference>
<protein>
    <recommendedName>
        <fullName evidence="5">Nickel/cobalt transporter regulator</fullName>
    </recommendedName>
</protein>
<accession>A0AAJ1BM34</accession>
<dbReference type="Gene3D" id="3.10.450.160">
    <property type="entry name" value="inner membrane protein cigr"/>
    <property type="match status" value="1"/>
</dbReference>
<feature type="chain" id="PRO_5042486270" description="Nickel/cobalt transporter regulator" evidence="2">
    <location>
        <begin position="21"/>
        <end position="119"/>
    </location>
</feature>
<evidence type="ECO:0000256" key="1">
    <source>
        <dbReference type="SAM" id="MobiDB-lite"/>
    </source>
</evidence>
<name>A0AAJ1BM34_9GAMM</name>
<feature type="signal peptide" evidence="2">
    <location>
        <begin position="1"/>
        <end position="20"/>
    </location>
</feature>
<sequence>MKNKWMFLMLATALSTGAMAKNDKDHKEHKDHKDKSYNEYRSDGKDLPPGLQKKVAKGEPLPPGWQKKYSRGDILDLDIYDRGVRVGPIGIDGAVTIRIDDSLFKIHDKTRKIIDIINE</sequence>
<feature type="region of interest" description="Disordered" evidence="1">
    <location>
        <begin position="19"/>
        <end position="68"/>
    </location>
</feature>
<evidence type="ECO:0000313" key="4">
    <source>
        <dbReference type="Proteomes" id="UP001297581"/>
    </source>
</evidence>
<dbReference type="Proteomes" id="UP001297581">
    <property type="component" value="Unassembled WGS sequence"/>
</dbReference>
<feature type="compositionally biased region" description="Basic and acidic residues" evidence="1">
    <location>
        <begin position="21"/>
        <end position="46"/>
    </location>
</feature>
<comment type="caution">
    <text evidence="3">The sequence shown here is derived from an EMBL/GenBank/DDBJ whole genome shotgun (WGS) entry which is preliminary data.</text>
</comment>
<organism evidence="3 4">
    <name type="scientific">Shewanella zhuhaiensis</name>
    <dbReference type="NCBI Taxonomy" id="2919576"/>
    <lineage>
        <taxon>Bacteria</taxon>
        <taxon>Pseudomonadati</taxon>
        <taxon>Pseudomonadota</taxon>
        <taxon>Gammaproteobacteria</taxon>
        <taxon>Alteromonadales</taxon>
        <taxon>Shewanellaceae</taxon>
        <taxon>Shewanella</taxon>
    </lineage>
</organism>